<dbReference type="PIRSF" id="PIRSF019345">
    <property type="entry name" value="ScpB"/>
    <property type="match status" value="1"/>
</dbReference>
<keyword evidence="4" id="KW-0131">Cell cycle</keyword>
<keyword evidence="7" id="KW-1185">Reference proteome</keyword>
<sequence length="232" mass="25200">MLSASVKQVVEGALMAAGGPLTLDQLLGLYPEDQRPARADIEAAVAALTDDYAGRGIELVQVAGGWRIQVRPSVAPWVARLWEEKPARYSRALLETLALIAYRQPITRGEIEDIRGVSVSTQIVKTLTERDWVRVVGHRDVPGRPALYATTRRFLDYFGLRSLNDLPPLAEIRDPAFFGEQLDLNGDTPDGVQVAPAPELQTVPETAPESESEPAPEKAPESPATVPPPAAH</sequence>
<dbReference type="PANTHER" id="PTHR34298:SF2">
    <property type="entry name" value="SEGREGATION AND CONDENSATION PROTEIN B"/>
    <property type="match status" value="1"/>
</dbReference>
<dbReference type="InterPro" id="IPR005234">
    <property type="entry name" value="ScpB_csome_segregation"/>
</dbReference>
<evidence type="ECO:0000256" key="4">
    <source>
        <dbReference type="ARBA" id="ARBA00023306"/>
    </source>
</evidence>
<dbReference type="Pfam" id="PF04079">
    <property type="entry name" value="SMC_ScpB"/>
    <property type="match status" value="1"/>
</dbReference>
<protein>
    <submittedName>
        <fullName evidence="6">SMC-Scp complex subunit ScpB</fullName>
    </submittedName>
</protein>
<reference evidence="6 7" key="1">
    <citation type="submission" date="2019-09" db="EMBL/GenBank/DDBJ databases">
        <title>Whole-genome sequence of the purple sulfur bacterium Thiohalocapsa marina DSM 19078.</title>
        <authorList>
            <person name="Kyndt J.A."/>
            <person name="Meyer T.E."/>
        </authorList>
    </citation>
    <scope>NUCLEOTIDE SEQUENCE [LARGE SCALE GENOMIC DNA]</scope>
    <source>
        <strain evidence="6 7">DSM 19078</strain>
    </source>
</reference>
<comment type="caution">
    <text evidence="6">The sequence shown here is derived from an EMBL/GenBank/DDBJ whole genome shotgun (WGS) entry which is preliminary data.</text>
</comment>
<dbReference type="PANTHER" id="PTHR34298">
    <property type="entry name" value="SEGREGATION AND CONDENSATION PROTEIN B"/>
    <property type="match status" value="1"/>
</dbReference>
<evidence type="ECO:0000256" key="3">
    <source>
        <dbReference type="ARBA" id="ARBA00022829"/>
    </source>
</evidence>
<evidence type="ECO:0000256" key="5">
    <source>
        <dbReference type="SAM" id="MobiDB-lite"/>
    </source>
</evidence>
<feature type="region of interest" description="Disordered" evidence="5">
    <location>
        <begin position="183"/>
        <end position="232"/>
    </location>
</feature>
<dbReference type="Gene3D" id="1.10.10.10">
    <property type="entry name" value="Winged helix-like DNA-binding domain superfamily/Winged helix DNA-binding domain"/>
    <property type="match status" value="2"/>
</dbReference>
<keyword evidence="3" id="KW-0159">Chromosome partition</keyword>
<evidence type="ECO:0000256" key="1">
    <source>
        <dbReference type="ARBA" id="ARBA00022490"/>
    </source>
</evidence>
<name>A0A5M8FIG2_9GAMM</name>
<organism evidence="6 7">
    <name type="scientific">Thiohalocapsa marina</name>
    <dbReference type="NCBI Taxonomy" id="424902"/>
    <lineage>
        <taxon>Bacteria</taxon>
        <taxon>Pseudomonadati</taxon>
        <taxon>Pseudomonadota</taxon>
        <taxon>Gammaproteobacteria</taxon>
        <taxon>Chromatiales</taxon>
        <taxon>Chromatiaceae</taxon>
        <taxon>Thiohalocapsa</taxon>
    </lineage>
</organism>
<dbReference type="RefSeq" id="WP_150093504.1">
    <property type="nucleotide sequence ID" value="NZ_JBFUOH010000119.1"/>
</dbReference>
<dbReference type="Proteomes" id="UP000322981">
    <property type="component" value="Unassembled WGS sequence"/>
</dbReference>
<keyword evidence="1" id="KW-0963">Cytoplasm</keyword>
<dbReference type="EMBL" id="VWXX01000016">
    <property type="protein sequence ID" value="KAA6184723.1"/>
    <property type="molecule type" value="Genomic_DNA"/>
</dbReference>
<evidence type="ECO:0000313" key="6">
    <source>
        <dbReference type="EMBL" id="KAA6184723.1"/>
    </source>
</evidence>
<dbReference type="InterPro" id="IPR036390">
    <property type="entry name" value="WH_DNA-bd_sf"/>
</dbReference>
<dbReference type="OrthoDB" id="9806226at2"/>
<evidence type="ECO:0000313" key="7">
    <source>
        <dbReference type="Proteomes" id="UP000322981"/>
    </source>
</evidence>
<dbReference type="GO" id="GO:0051301">
    <property type="term" value="P:cell division"/>
    <property type="evidence" value="ECO:0007669"/>
    <property type="project" value="UniProtKB-KW"/>
</dbReference>
<keyword evidence="2" id="KW-0132">Cell division</keyword>
<evidence type="ECO:0000256" key="2">
    <source>
        <dbReference type="ARBA" id="ARBA00022618"/>
    </source>
</evidence>
<accession>A0A5M8FIG2</accession>
<dbReference type="AlphaFoldDB" id="A0A5M8FIG2"/>
<dbReference type="InterPro" id="IPR036388">
    <property type="entry name" value="WH-like_DNA-bd_sf"/>
</dbReference>
<gene>
    <name evidence="6" type="primary">scpB</name>
    <name evidence="6" type="ORF">F2Q65_11220</name>
</gene>
<proteinExistence type="predicted"/>
<dbReference type="SUPFAM" id="SSF46785">
    <property type="entry name" value="Winged helix' DNA-binding domain"/>
    <property type="match status" value="2"/>
</dbReference>
<dbReference type="NCBIfam" id="TIGR00281">
    <property type="entry name" value="SMC-Scp complex subunit ScpB"/>
    <property type="match status" value="1"/>
</dbReference>
<dbReference type="GO" id="GO:0051304">
    <property type="term" value="P:chromosome separation"/>
    <property type="evidence" value="ECO:0007669"/>
    <property type="project" value="InterPro"/>
</dbReference>